<dbReference type="EMBL" id="AP026709">
    <property type="protein sequence ID" value="BDQ35868.1"/>
    <property type="molecule type" value="Genomic_DNA"/>
</dbReference>
<gene>
    <name evidence="1" type="ORF">SYK_02280</name>
</gene>
<protein>
    <recommendedName>
        <fullName evidence="3">Restriction endonuclease domain-containing protein</fullName>
    </recommendedName>
</protein>
<proteinExistence type="predicted"/>
<reference evidence="1 2" key="1">
    <citation type="submission" date="2022-08" db="EMBL/GenBank/DDBJ databases">
        <title>Genome Sequence of the sulphate-reducing bacterium, Pseudodesulfovibrio sp. SYK.</title>
        <authorList>
            <person name="Kondo R."/>
            <person name="Kataoka T."/>
        </authorList>
    </citation>
    <scope>NUCLEOTIDE SEQUENCE [LARGE SCALE GENOMIC DNA]</scope>
    <source>
        <strain evidence="1 2">SYK</strain>
    </source>
</reference>
<sequence length="114" mass="13354">MFIVIENGEPFLRPNEPREGSKVIWFVAECDVENGIKSLDYEGFPLFGYDVLVAINFDRPILEIQAQIENTKYLEIYDKILNGESGLNLICWKLRKLELKRISKFQLQLRPAEY</sequence>
<name>A0ABM8AWS3_9BACT</name>
<evidence type="ECO:0000313" key="1">
    <source>
        <dbReference type="EMBL" id="BDQ35868.1"/>
    </source>
</evidence>
<organism evidence="1 2">
    <name type="scientific">Pseudodesulfovibrio nedwellii</name>
    <dbReference type="NCBI Taxonomy" id="2973072"/>
    <lineage>
        <taxon>Bacteria</taxon>
        <taxon>Pseudomonadati</taxon>
        <taxon>Thermodesulfobacteriota</taxon>
        <taxon>Desulfovibrionia</taxon>
        <taxon>Desulfovibrionales</taxon>
        <taxon>Desulfovibrionaceae</taxon>
    </lineage>
</organism>
<keyword evidence="2" id="KW-1185">Reference proteome</keyword>
<dbReference type="Proteomes" id="UP001317742">
    <property type="component" value="Chromosome"/>
</dbReference>
<evidence type="ECO:0000313" key="2">
    <source>
        <dbReference type="Proteomes" id="UP001317742"/>
    </source>
</evidence>
<accession>A0ABM8AWS3</accession>
<dbReference type="RefSeq" id="WP_281761798.1">
    <property type="nucleotide sequence ID" value="NZ_AP026709.1"/>
</dbReference>
<evidence type="ECO:0008006" key="3">
    <source>
        <dbReference type="Google" id="ProtNLM"/>
    </source>
</evidence>